<dbReference type="EMBL" id="QRZM01000003">
    <property type="protein sequence ID" value="RGV76757.1"/>
    <property type="molecule type" value="Genomic_DNA"/>
</dbReference>
<feature type="signal peptide" evidence="3">
    <location>
        <begin position="1"/>
        <end position="23"/>
    </location>
</feature>
<dbReference type="AlphaFoldDB" id="A0A412Z9I5"/>
<reference evidence="5 6" key="1">
    <citation type="submission" date="2018-08" db="EMBL/GenBank/DDBJ databases">
        <title>A genome reference for cultivated species of the human gut microbiota.</title>
        <authorList>
            <person name="Zou Y."/>
            <person name="Xue W."/>
            <person name="Luo G."/>
        </authorList>
    </citation>
    <scope>NUCLEOTIDE SEQUENCE [LARGE SCALE GENOMIC DNA]</scope>
    <source>
        <strain evidence="5 6">AF14-18</strain>
    </source>
</reference>
<evidence type="ECO:0000313" key="5">
    <source>
        <dbReference type="EMBL" id="RGV76757.1"/>
    </source>
</evidence>
<dbReference type="Gene3D" id="3.60.60.10">
    <property type="entry name" value="Penicillin V Acylase, Chain A"/>
    <property type="match status" value="1"/>
</dbReference>
<dbReference type="InterPro" id="IPR029055">
    <property type="entry name" value="Ntn_hydrolases_N"/>
</dbReference>
<protein>
    <submittedName>
        <fullName evidence="5">Linear amide C-N hydrolase</fullName>
    </submittedName>
</protein>
<evidence type="ECO:0000256" key="1">
    <source>
        <dbReference type="ARBA" id="ARBA00006625"/>
    </source>
</evidence>
<dbReference type="Pfam" id="PF02275">
    <property type="entry name" value="CBAH"/>
    <property type="match status" value="1"/>
</dbReference>
<evidence type="ECO:0000259" key="4">
    <source>
        <dbReference type="Pfam" id="PF02275"/>
    </source>
</evidence>
<dbReference type="KEGG" id="cbol:CGC65_23330"/>
<proteinExistence type="inferred from homology"/>
<gene>
    <name evidence="5" type="ORF">DWW02_09345</name>
</gene>
<dbReference type="PROSITE" id="PS51257">
    <property type="entry name" value="PROKAR_LIPOPROTEIN"/>
    <property type="match status" value="1"/>
</dbReference>
<evidence type="ECO:0000313" key="6">
    <source>
        <dbReference type="Proteomes" id="UP000284543"/>
    </source>
</evidence>
<dbReference type="InterPro" id="IPR029132">
    <property type="entry name" value="CBAH/NAAA_C"/>
</dbReference>
<dbReference type="InterPro" id="IPR052193">
    <property type="entry name" value="Peptidase_C59"/>
</dbReference>
<feature type="chain" id="PRO_5039230849" evidence="3">
    <location>
        <begin position="24"/>
        <end position="377"/>
    </location>
</feature>
<accession>A0A412Z9I5</accession>
<dbReference type="PANTHER" id="PTHR35527:SF2">
    <property type="entry name" value="HYDROLASE"/>
    <property type="match status" value="1"/>
</dbReference>
<feature type="domain" description="Choloylglycine hydrolase/NAAA C-terminal" evidence="4">
    <location>
        <begin position="119"/>
        <end position="283"/>
    </location>
</feature>
<dbReference type="RefSeq" id="WP_002568740.1">
    <property type="nucleotide sequence ID" value="NZ_CABKUK010000004.1"/>
</dbReference>
<keyword evidence="3" id="KW-0732">Signal</keyword>
<name>A0A412Z9I5_9FIRM</name>
<dbReference type="SUPFAM" id="SSF56235">
    <property type="entry name" value="N-terminal nucleophile aminohydrolases (Ntn hydrolases)"/>
    <property type="match status" value="1"/>
</dbReference>
<comment type="similarity">
    <text evidence="1">Belongs to the peptidase C59 family.</text>
</comment>
<dbReference type="PANTHER" id="PTHR35527">
    <property type="entry name" value="CHOLOYLGLYCINE HYDROLASE"/>
    <property type="match status" value="1"/>
</dbReference>
<comment type="caution">
    <text evidence="5">The sequence shown here is derived from an EMBL/GenBank/DDBJ whole genome shotgun (WGS) entry which is preliminary data.</text>
</comment>
<evidence type="ECO:0000256" key="3">
    <source>
        <dbReference type="SAM" id="SignalP"/>
    </source>
</evidence>
<sequence>MNKMKRMLLFTTLTITGVLTGCAGGAPVLQQTAYAQNNGALTQTVTAAGKASDAAITPGSEIMKLEDGFSAVSYDGNYWFDDFLAQGGATNDAGVIDFLTRHMMAGESRPSLRTGGFGCSTLAVKSPAGEALFGRNFDWQPCEAMVVRSRPEGAYASVSTVNMDFIRSGYGAGLSQLPDEVRTLIALYAPLDGMNEKGLAVSVNMIQDYDAICQDTGKPNLTTTTAIRLFLDRAANVEEALALLGQYDMHSSMGMMVHFALADRSGRSVVVEYIDDEMVVTDTPAVTNFYLAEGRKQGIGTAQSHTRYERLMKRLAEDEAMDMDQVRDALDSVSKDNFGEFESTEWSIVFNLNNGEACYYHRENYGNSYVFSVNEEA</sequence>
<dbReference type="Proteomes" id="UP000284543">
    <property type="component" value="Unassembled WGS sequence"/>
</dbReference>
<dbReference type="GO" id="GO:0016787">
    <property type="term" value="F:hydrolase activity"/>
    <property type="evidence" value="ECO:0007669"/>
    <property type="project" value="UniProtKB-KW"/>
</dbReference>
<evidence type="ECO:0000256" key="2">
    <source>
        <dbReference type="ARBA" id="ARBA00022801"/>
    </source>
</evidence>
<dbReference type="SMR" id="A0A412Z9I5"/>
<organism evidence="5 6">
    <name type="scientific">Enterocloster bolteae</name>
    <dbReference type="NCBI Taxonomy" id="208479"/>
    <lineage>
        <taxon>Bacteria</taxon>
        <taxon>Bacillati</taxon>
        <taxon>Bacillota</taxon>
        <taxon>Clostridia</taxon>
        <taxon>Lachnospirales</taxon>
        <taxon>Lachnospiraceae</taxon>
        <taxon>Enterocloster</taxon>
    </lineage>
</organism>
<keyword evidence="2 5" id="KW-0378">Hydrolase</keyword>